<dbReference type="InterPro" id="IPR025110">
    <property type="entry name" value="AMP-bd_C"/>
</dbReference>
<evidence type="ECO:0000256" key="2">
    <source>
        <dbReference type="ARBA" id="ARBA00022598"/>
    </source>
</evidence>
<dbReference type="AlphaFoldDB" id="E1JUJ2"/>
<keyword evidence="7" id="KW-1185">Reference proteome</keyword>
<feature type="domain" description="AMP-binding enzyme C-terminal" evidence="5">
    <location>
        <begin position="463"/>
        <end position="538"/>
    </location>
</feature>
<dbReference type="Pfam" id="PF00501">
    <property type="entry name" value="AMP-binding"/>
    <property type="match status" value="1"/>
</dbReference>
<keyword evidence="3" id="KW-0472">Membrane</keyword>
<dbReference type="PANTHER" id="PTHR43201">
    <property type="entry name" value="ACYL-COA SYNTHETASE"/>
    <property type="match status" value="1"/>
</dbReference>
<comment type="similarity">
    <text evidence="1">Belongs to the ATP-dependent AMP-binding enzyme family.</text>
</comment>
<dbReference type="Gene3D" id="3.40.50.980">
    <property type="match status" value="2"/>
</dbReference>
<feature type="domain" description="AMP-dependent synthetase/ligase" evidence="4">
    <location>
        <begin position="23"/>
        <end position="412"/>
    </location>
</feature>
<organism evidence="6 7">
    <name type="scientific">Solidesulfovibrio fructosivorans JJ]</name>
    <dbReference type="NCBI Taxonomy" id="596151"/>
    <lineage>
        <taxon>Bacteria</taxon>
        <taxon>Pseudomonadati</taxon>
        <taxon>Thermodesulfobacteriota</taxon>
        <taxon>Desulfovibrionia</taxon>
        <taxon>Desulfovibrionales</taxon>
        <taxon>Desulfovibrionaceae</taxon>
        <taxon>Solidesulfovibrio</taxon>
    </lineage>
</organism>
<accession>E1JUJ2</accession>
<evidence type="ECO:0000313" key="7">
    <source>
        <dbReference type="Proteomes" id="UP000006250"/>
    </source>
</evidence>
<feature type="transmembrane region" description="Helical" evidence="3">
    <location>
        <begin position="80"/>
        <end position="102"/>
    </location>
</feature>
<dbReference type="Gene3D" id="2.30.38.10">
    <property type="entry name" value="Luciferase, Domain 3"/>
    <property type="match status" value="1"/>
</dbReference>
<dbReference type="PANTHER" id="PTHR43201:SF5">
    <property type="entry name" value="MEDIUM-CHAIN ACYL-COA LIGASE ACSF2, MITOCHONDRIAL"/>
    <property type="match status" value="1"/>
</dbReference>
<dbReference type="InterPro" id="IPR020845">
    <property type="entry name" value="AMP-binding_CS"/>
</dbReference>
<dbReference type="PROSITE" id="PS00455">
    <property type="entry name" value="AMP_BINDING"/>
    <property type="match status" value="1"/>
</dbReference>
<evidence type="ECO:0000259" key="4">
    <source>
        <dbReference type="Pfam" id="PF00501"/>
    </source>
</evidence>
<dbReference type="RefSeq" id="WP_005992218.1">
    <property type="nucleotide sequence ID" value="NZ_AECZ01000006.1"/>
</dbReference>
<dbReference type="EMBL" id="AECZ01000006">
    <property type="protein sequence ID" value="EFL52122.1"/>
    <property type="molecule type" value="Genomic_DNA"/>
</dbReference>
<dbReference type="Gene3D" id="3.30.300.30">
    <property type="match status" value="1"/>
</dbReference>
<sequence length="557" mass="63068">MTFVPPPLHEPPLFDLTLGELLHQTATKYPDQEAVVYVDRDYRLTWRQFDELTDDLAKGLLALGIQKGEKVAVWATNVPFWVALMFATAKMGAVLLTVNTAYKRNELKYLMTNSEAENIFITNGFRDSDYIEILYDLAPELRTMQRGAVRSETFPHLKRVCFLGVEKHRGMYSIPEILGLARTVTDEDLRARQATFTCHDVVNMQYTSGTTGFPKGVMLSHHNIVNNGYSIGQRQRFTNKDKLCVQVPLFHCFGCVLGVMACVNHGTTMVFTEVFNPIHSMMSIEQEKCTAIYGVPTMFIAILEHKLFPKFDFSSLRTGIMAGSVCPTQTMRQVTEKMYMKEITSVYGLTESSPGMTQTDVTDPYHYRVEGVGRAFPHVEVKVADPETGVEMERGKQGELCCRGYNTMKGYYNNPEATAKCIDKDGWLHSGDLGVMDEFGYVAITGRIKDMIIRGGENIYPREIEEYLYTMPGIADVQVAGVPSRKYGEEVGAYIILRKDVAMEPEEVRDFCRGQIAWHKIPKYIAFVKEFPLTTSGKVQKYKLRELGAKLFPEAMR</sequence>
<dbReference type="FunFam" id="3.30.300.30:FF:000008">
    <property type="entry name" value="2,3-dihydroxybenzoate-AMP ligase"/>
    <property type="match status" value="1"/>
</dbReference>
<evidence type="ECO:0000256" key="3">
    <source>
        <dbReference type="SAM" id="Phobius"/>
    </source>
</evidence>
<evidence type="ECO:0000259" key="5">
    <source>
        <dbReference type="Pfam" id="PF13193"/>
    </source>
</evidence>
<evidence type="ECO:0000313" key="6">
    <source>
        <dbReference type="EMBL" id="EFL52122.1"/>
    </source>
</evidence>
<dbReference type="SUPFAM" id="SSF56801">
    <property type="entry name" value="Acetyl-CoA synthetase-like"/>
    <property type="match status" value="1"/>
</dbReference>
<dbReference type="InterPro" id="IPR045851">
    <property type="entry name" value="AMP-bd_C_sf"/>
</dbReference>
<dbReference type="GO" id="GO:0006631">
    <property type="term" value="P:fatty acid metabolic process"/>
    <property type="evidence" value="ECO:0007669"/>
    <property type="project" value="TreeGrafter"/>
</dbReference>
<feature type="transmembrane region" description="Helical" evidence="3">
    <location>
        <begin position="243"/>
        <end position="261"/>
    </location>
</feature>
<gene>
    <name evidence="6" type="ORF">DesfrDRAFT_1291</name>
</gene>
<evidence type="ECO:0000256" key="1">
    <source>
        <dbReference type="ARBA" id="ARBA00006432"/>
    </source>
</evidence>
<comment type="caution">
    <text evidence="6">The sequence shown here is derived from an EMBL/GenBank/DDBJ whole genome shotgun (WGS) entry which is preliminary data.</text>
</comment>
<keyword evidence="3" id="KW-0812">Transmembrane</keyword>
<keyword evidence="3" id="KW-1133">Transmembrane helix</keyword>
<dbReference type="InterPro" id="IPR000873">
    <property type="entry name" value="AMP-dep_synth/lig_dom"/>
</dbReference>
<dbReference type="CDD" id="cd05917">
    <property type="entry name" value="FACL_like_2"/>
    <property type="match status" value="1"/>
</dbReference>
<dbReference type="eggNOG" id="COG0318">
    <property type="taxonomic scope" value="Bacteria"/>
</dbReference>
<dbReference type="GO" id="GO:0031956">
    <property type="term" value="F:medium-chain fatty acid-CoA ligase activity"/>
    <property type="evidence" value="ECO:0007669"/>
    <property type="project" value="TreeGrafter"/>
</dbReference>
<dbReference type="OrthoDB" id="9801302at2"/>
<reference evidence="6 7" key="1">
    <citation type="submission" date="2010-08" db="EMBL/GenBank/DDBJ databases">
        <title>The draft genome of Desulfovibrio fructosovorans JJ.</title>
        <authorList>
            <consortium name="US DOE Joint Genome Institute (JGI-PGF)"/>
            <person name="Lucas S."/>
            <person name="Copeland A."/>
            <person name="Lapidus A."/>
            <person name="Cheng J.-F."/>
            <person name="Bruce D."/>
            <person name="Goodwin L."/>
            <person name="Pitluck S."/>
            <person name="Land M.L."/>
            <person name="Hauser L."/>
            <person name="Chang Y.-J."/>
            <person name="Jeffries C."/>
            <person name="Wall J.D."/>
            <person name="Stahl D.A."/>
            <person name="Arkin A.P."/>
            <person name="Dehal P."/>
            <person name="Stolyar S.M."/>
            <person name="Hazen T.C."/>
            <person name="Woyke T.J."/>
        </authorList>
    </citation>
    <scope>NUCLEOTIDE SEQUENCE [LARGE SCALE GENOMIC DNA]</scope>
    <source>
        <strain evidence="6 7">JJ</strain>
    </source>
</reference>
<proteinExistence type="inferred from homology"/>
<dbReference type="FunFam" id="3.40.50.12780:FF:000003">
    <property type="entry name" value="Long-chain-fatty-acid--CoA ligase FadD"/>
    <property type="match status" value="1"/>
</dbReference>
<dbReference type="STRING" id="596151.DesfrDRAFT_1291"/>
<keyword evidence="2 6" id="KW-0436">Ligase</keyword>
<protein>
    <submittedName>
        <fullName evidence="6">AMP-dependent synthetase and ligase</fullName>
    </submittedName>
</protein>
<dbReference type="Proteomes" id="UP000006250">
    <property type="component" value="Unassembled WGS sequence"/>
</dbReference>
<name>E1JUJ2_SOLFR</name>
<dbReference type="Pfam" id="PF13193">
    <property type="entry name" value="AMP-binding_C"/>
    <property type="match status" value="1"/>
</dbReference>